<gene>
    <name evidence="3" type="ORF">FHX73_112999</name>
</gene>
<feature type="compositionally biased region" description="Low complexity" evidence="1">
    <location>
        <begin position="25"/>
        <end position="64"/>
    </location>
</feature>
<keyword evidence="4" id="KW-1185">Reference proteome</keyword>
<dbReference type="RefSeq" id="WP_145905470.1">
    <property type="nucleotide sequence ID" value="NZ_BAAAMZ010000050.1"/>
</dbReference>
<protein>
    <submittedName>
        <fullName evidence="3">Uncharacterized protein</fullName>
    </submittedName>
</protein>
<reference evidence="3 4" key="1">
    <citation type="submission" date="2019-06" db="EMBL/GenBank/DDBJ databases">
        <title>Sequencing the genomes of 1000 actinobacteria strains.</title>
        <authorList>
            <person name="Klenk H.-P."/>
        </authorList>
    </citation>
    <scope>NUCLEOTIDE SEQUENCE [LARGE SCALE GENOMIC DNA]</scope>
    <source>
        <strain evidence="3 4">DSM 44826</strain>
    </source>
</reference>
<proteinExistence type="predicted"/>
<comment type="caution">
    <text evidence="3">The sequence shown here is derived from an EMBL/GenBank/DDBJ whole genome shotgun (WGS) entry which is preliminary data.</text>
</comment>
<name>A0A561UII6_9ACTN</name>
<organism evidence="3 4">
    <name type="scientific">Kitasatospora viridis</name>
    <dbReference type="NCBI Taxonomy" id="281105"/>
    <lineage>
        <taxon>Bacteria</taxon>
        <taxon>Bacillati</taxon>
        <taxon>Actinomycetota</taxon>
        <taxon>Actinomycetes</taxon>
        <taxon>Kitasatosporales</taxon>
        <taxon>Streptomycetaceae</taxon>
        <taxon>Kitasatospora</taxon>
    </lineage>
</organism>
<feature type="region of interest" description="Disordered" evidence="1">
    <location>
        <begin position="25"/>
        <end position="82"/>
    </location>
</feature>
<feature type="signal peptide" evidence="2">
    <location>
        <begin position="1"/>
        <end position="19"/>
    </location>
</feature>
<evidence type="ECO:0000256" key="1">
    <source>
        <dbReference type="SAM" id="MobiDB-lite"/>
    </source>
</evidence>
<evidence type="ECO:0000256" key="2">
    <source>
        <dbReference type="SAM" id="SignalP"/>
    </source>
</evidence>
<accession>A0A561UII6</accession>
<evidence type="ECO:0000313" key="4">
    <source>
        <dbReference type="Proteomes" id="UP000317940"/>
    </source>
</evidence>
<keyword evidence="2" id="KW-0732">Signal</keyword>
<dbReference type="Proteomes" id="UP000317940">
    <property type="component" value="Unassembled WGS sequence"/>
</dbReference>
<sequence>MRTHRLVAAAALAASAVLALTACGPDETPAAAPKPSGAASSPAAGPSSPAAGAPTGAGTSAPSAKPTGVKPSASKPAPSGTPACAANAAKVGRVIEVTSVQATGLQAKEAKFVCGPDVPDDGYFQGYGNAAPFTFAPDVKTVLLHGITPSTVPLSTFTKHAQGCVAQQDDPNYECFGNHYVITVTGNNEITSITSLYHP</sequence>
<dbReference type="PROSITE" id="PS51257">
    <property type="entry name" value="PROKAR_LIPOPROTEIN"/>
    <property type="match status" value="1"/>
</dbReference>
<dbReference type="EMBL" id="VIWT01000001">
    <property type="protein sequence ID" value="TWF99160.1"/>
    <property type="molecule type" value="Genomic_DNA"/>
</dbReference>
<dbReference type="OrthoDB" id="4236694at2"/>
<feature type="chain" id="PRO_5038773819" evidence="2">
    <location>
        <begin position="20"/>
        <end position="199"/>
    </location>
</feature>
<evidence type="ECO:0000313" key="3">
    <source>
        <dbReference type="EMBL" id="TWF99160.1"/>
    </source>
</evidence>
<dbReference type="AlphaFoldDB" id="A0A561UII6"/>